<evidence type="ECO:0000313" key="2">
    <source>
        <dbReference type="Proteomes" id="UP000735302"/>
    </source>
</evidence>
<comment type="caution">
    <text evidence="1">The sequence shown here is derived from an EMBL/GenBank/DDBJ whole genome shotgun (WGS) entry which is preliminary data.</text>
</comment>
<name>A0AAV4DYD5_9GAST</name>
<accession>A0AAV4DYD5</accession>
<proteinExistence type="predicted"/>
<evidence type="ECO:0000313" key="1">
    <source>
        <dbReference type="EMBL" id="GFO49367.1"/>
    </source>
</evidence>
<gene>
    <name evidence="1" type="ORF">PoB_007587200</name>
</gene>
<dbReference type="Proteomes" id="UP000735302">
    <property type="component" value="Unassembled WGS sequence"/>
</dbReference>
<sequence length="63" mass="7140">MEEFKRLYTSEKSKRDIGVFFKKTVKAREGVDTLGGTSNASVEGTTHNVRKSETVAFSNWINR</sequence>
<keyword evidence="2" id="KW-1185">Reference proteome</keyword>
<dbReference type="AlphaFoldDB" id="A0AAV4DYD5"/>
<organism evidence="1 2">
    <name type="scientific">Plakobranchus ocellatus</name>
    <dbReference type="NCBI Taxonomy" id="259542"/>
    <lineage>
        <taxon>Eukaryota</taxon>
        <taxon>Metazoa</taxon>
        <taxon>Spiralia</taxon>
        <taxon>Lophotrochozoa</taxon>
        <taxon>Mollusca</taxon>
        <taxon>Gastropoda</taxon>
        <taxon>Heterobranchia</taxon>
        <taxon>Euthyneura</taxon>
        <taxon>Panpulmonata</taxon>
        <taxon>Sacoglossa</taxon>
        <taxon>Placobranchoidea</taxon>
        <taxon>Plakobranchidae</taxon>
        <taxon>Plakobranchus</taxon>
    </lineage>
</organism>
<dbReference type="EMBL" id="BLXT01008475">
    <property type="protein sequence ID" value="GFO49367.1"/>
    <property type="molecule type" value="Genomic_DNA"/>
</dbReference>
<reference evidence="1 2" key="1">
    <citation type="journal article" date="2021" name="Elife">
        <title>Chloroplast acquisition without the gene transfer in kleptoplastic sea slugs, Plakobranchus ocellatus.</title>
        <authorList>
            <person name="Maeda T."/>
            <person name="Takahashi S."/>
            <person name="Yoshida T."/>
            <person name="Shimamura S."/>
            <person name="Takaki Y."/>
            <person name="Nagai Y."/>
            <person name="Toyoda A."/>
            <person name="Suzuki Y."/>
            <person name="Arimoto A."/>
            <person name="Ishii H."/>
            <person name="Satoh N."/>
            <person name="Nishiyama T."/>
            <person name="Hasebe M."/>
            <person name="Maruyama T."/>
            <person name="Minagawa J."/>
            <person name="Obokata J."/>
            <person name="Shigenobu S."/>
        </authorList>
    </citation>
    <scope>NUCLEOTIDE SEQUENCE [LARGE SCALE GENOMIC DNA]</scope>
</reference>
<protein>
    <submittedName>
        <fullName evidence="1">Plastin-1</fullName>
    </submittedName>
</protein>